<reference evidence="2" key="1">
    <citation type="submission" date="2024-01" db="EMBL/GenBank/DDBJ databases">
        <title>Mycovorax composti gen. nov. sp. nov., a member of the family Chitinophagaceae isolated from button mushroom compost.</title>
        <authorList>
            <person name="Thai M."/>
            <person name="Bell T.L."/>
            <person name="Kertesz M.A."/>
        </authorList>
    </citation>
    <scope>NUCLEOTIDE SEQUENCE [LARGE SCALE GENOMIC DNA]</scope>
    <source>
        <strain evidence="2">C216</strain>
    </source>
</reference>
<dbReference type="Proteomes" id="UP001321305">
    <property type="component" value="Chromosome"/>
</dbReference>
<evidence type="ECO:0000313" key="1">
    <source>
        <dbReference type="EMBL" id="WWC85086.1"/>
    </source>
</evidence>
<dbReference type="EMBL" id="CP144143">
    <property type="protein sequence ID" value="WWC85086.1"/>
    <property type="molecule type" value="Genomic_DNA"/>
</dbReference>
<sequence length="42" mass="4698">MHSSRLYIKVETIRLAKNILVMELFIGILPEFGSSASFLSQG</sequence>
<keyword evidence="2" id="KW-1185">Reference proteome</keyword>
<gene>
    <name evidence="1" type="ORF">PIECOFPK_02829</name>
</gene>
<name>A0ABZ2EP40_9BACT</name>
<evidence type="ECO:0000313" key="2">
    <source>
        <dbReference type="Proteomes" id="UP001321305"/>
    </source>
</evidence>
<organism evidence="1 2">
    <name type="scientific">Mycovorax composti</name>
    <dbReference type="NCBI Taxonomy" id="2962693"/>
    <lineage>
        <taxon>Bacteria</taxon>
        <taxon>Pseudomonadati</taxon>
        <taxon>Bacteroidota</taxon>
        <taxon>Chitinophagia</taxon>
        <taxon>Chitinophagales</taxon>
        <taxon>Chitinophagaceae</taxon>
        <taxon>Mycovorax</taxon>
    </lineage>
</organism>
<protein>
    <submittedName>
        <fullName evidence="1">Uncharacterized protein</fullName>
    </submittedName>
</protein>
<proteinExistence type="predicted"/>
<accession>A0ABZ2EP40</accession>